<protein>
    <recommendedName>
        <fullName evidence="1">CRISPR-associated protein Cas6 C-terminal domain-containing protein</fullName>
    </recommendedName>
</protein>
<dbReference type="InterPro" id="IPR019267">
    <property type="entry name" value="CRISPR-assoc_Cas6_C"/>
</dbReference>
<reference evidence="2" key="1">
    <citation type="submission" date="2018-12" db="EMBL/GenBank/DDBJ databases">
        <title>Novel natural products biosynthetic potential of the class Ktedonobacteria.</title>
        <authorList>
            <person name="Zheng Y."/>
            <person name="Saitou A."/>
            <person name="Wang C.M."/>
            <person name="Toyoda A."/>
            <person name="Minakuchi Y."/>
            <person name="Sekiguchi Y."/>
            <person name="Ueda K."/>
            <person name="Takano H."/>
            <person name="Sakai Y."/>
            <person name="Yokota A."/>
            <person name="Yabe S."/>
        </authorList>
    </citation>
    <scope>NUCLEOTIDE SEQUENCE</scope>
    <source>
        <strain evidence="2">A3-2</strain>
    </source>
</reference>
<proteinExistence type="predicted"/>
<dbReference type="Pfam" id="PF10040">
    <property type="entry name" value="CRISPR_Cas6"/>
    <property type="match status" value="1"/>
</dbReference>
<feature type="domain" description="CRISPR-associated protein Cas6 C-terminal" evidence="1">
    <location>
        <begin position="238"/>
        <end position="363"/>
    </location>
</feature>
<gene>
    <name evidence="2" type="ORF">KTA_02130</name>
</gene>
<name>A0A455T3Q6_9CHLR</name>
<sequence length="396" mass="44415">MGQLWSSAVLCPGQGRAEAPLMDVPFLTWKGEPMLTTYHLLWTMRVETPLELDASPGTALRGALFSAIWRRFCMNKQARTCLECQLLQVCPVSALLAPADDLRAPTLQRLNGQPWGRDIPRPYVLEPPLEVGRRYEPGEQLVFGMTLIGRRVELLPYVMLSSQELERQGLGRPLPENGSPPRRGEFRIEQIEAYHPFSGERQQLYRAGERQVTTPTLAVRAEDVRQRALALSEQRVTLAFLTPLRLVRHGTLCKEPDFATLVQRLLERLEQLGQAYGDAEEARALAAQRGRLLALAATVRCEKHTTRWQDMPSYSRRLRRATPIGGLVGQATFVGELAGLRELLVWGELVHVGKDVVKGDGWYRVSSSVKGDSLPTACFPWLQSHAHASFSWGYDG</sequence>
<dbReference type="AlphaFoldDB" id="A0A455T3Q6"/>
<organism evidence="2">
    <name type="scientific">Thermogemmatispora argillosa</name>
    <dbReference type="NCBI Taxonomy" id="2045280"/>
    <lineage>
        <taxon>Bacteria</taxon>
        <taxon>Bacillati</taxon>
        <taxon>Chloroflexota</taxon>
        <taxon>Ktedonobacteria</taxon>
        <taxon>Thermogemmatisporales</taxon>
        <taxon>Thermogemmatisporaceae</taxon>
        <taxon>Thermogemmatispora</taxon>
    </lineage>
</organism>
<evidence type="ECO:0000313" key="2">
    <source>
        <dbReference type="EMBL" id="BBH92014.1"/>
    </source>
</evidence>
<evidence type="ECO:0000259" key="1">
    <source>
        <dbReference type="Pfam" id="PF10040"/>
    </source>
</evidence>
<dbReference type="Gene3D" id="3.30.70.1900">
    <property type="match status" value="1"/>
</dbReference>
<accession>A0A455T3Q6</accession>
<dbReference type="EMBL" id="AP019377">
    <property type="protein sequence ID" value="BBH92014.1"/>
    <property type="molecule type" value="Genomic_DNA"/>
</dbReference>